<dbReference type="RefSeq" id="WP_010939869.1">
    <property type="nucleotide sequence ID" value="NC_008751.1"/>
</dbReference>
<reference evidence="3" key="1">
    <citation type="journal article" date="2009" name="Environ. Microbiol.">
        <title>Contribution of mobile genetic elements to Desulfovibrio vulgaris genome plasticity.</title>
        <authorList>
            <person name="Walker C.B."/>
            <person name="Stolyar S."/>
            <person name="Chivian D."/>
            <person name="Pinel N."/>
            <person name="Gabster J.A."/>
            <person name="Dehal P.S."/>
            <person name="He Z."/>
            <person name="Yang Z.K."/>
            <person name="Yen H.C."/>
            <person name="Zhou J."/>
            <person name="Wall J.D."/>
            <person name="Hazen T.C."/>
            <person name="Arkin A.P."/>
            <person name="Stahl D.A."/>
        </authorList>
    </citation>
    <scope>NUCLEOTIDE SEQUENCE [LARGE SCALE GENOMIC DNA]</scope>
    <source>
        <strain evidence="3">DP4</strain>
    </source>
</reference>
<dbReference type="EMBL" id="CP000527">
    <property type="protein sequence ID" value="ABM27674.1"/>
    <property type="molecule type" value="Genomic_DNA"/>
</dbReference>
<dbReference type="AlphaFoldDB" id="A0A0H3A6M4"/>
<sequence>MGRMYLCEASQRQGATKDADGRKRAGDQKAKDDAARAETPCADTSDDESAMRHGADDRPGEGDMRRFVRATLQARLAAMGVVFPADADEETLRRLARVAGQRQMRRQGRTGVCGREHAPTGASGDIEGGSASARQDGNDGEGESHGQ</sequence>
<dbReference type="HOGENOM" id="CLU_1765100_0_0_7"/>
<feature type="compositionally biased region" description="Basic and acidic residues" evidence="1">
    <location>
        <begin position="49"/>
        <end position="64"/>
    </location>
</feature>
<organism evidence="2 3">
    <name type="scientific">Nitratidesulfovibrio vulgaris (strain DP4)</name>
    <name type="common">Desulfovibrio vulgaris</name>
    <dbReference type="NCBI Taxonomy" id="391774"/>
    <lineage>
        <taxon>Bacteria</taxon>
        <taxon>Pseudomonadati</taxon>
        <taxon>Thermodesulfobacteriota</taxon>
        <taxon>Desulfovibrionia</taxon>
        <taxon>Desulfovibrionales</taxon>
        <taxon>Desulfovibrionaceae</taxon>
        <taxon>Nitratidesulfovibrio</taxon>
    </lineage>
</organism>
<protein>
    <submittedName>
        <fullName evidence="2">Uncharacterized protein</fullName>
    </submittedName>
</protein>
<gene>
    <name evidence="2" type="ordered locus">Dvul_0651</name>
</gene>
<accession>A0A0H3A6M4</accession>
<feature type="region of interest" description="Disordered" evidence="1">
    <location>
        <begin position="99"/>
        <end position="147"/>
    </location>
</feature>
<dbReference type="Proteomes" id="UP000009173">
    <property type="component" value="Chromosome"/>
</dbReference>
<proteinExistence type="predicted"/>
<dbReference type="KEGG" id="dvl:Dvul_0651"/>
<feature type="compositionally biased region" description="Basic and acidic residues" evidence="1">
    <location>
        <begin position="15"/>
        <end position="36"/>
    </location>
</feature>
<evidence type="ECO:0000256" key="1">
    <source>
        <dbReference type="SAM" id="MobiDB-lite"/>
    </source>
</evidence>
<name>A0A0H3A6M4_NITV4</name>
<feature type="region of interest" description="Disordered" evidence="1">
    <location>
        <begin position="1"/>
        <end position="64"/>
    </location>
</feature>
<evidence type="ECO:0000313" key="2">
    <source>
        <dbReference type="EMBL" id="ABM27674.1"/>
    </source>
</evidence>
<evidence type="ECO:0000313" key="3">
    <source>
        <dbReference type="Proteomes" id="UP000009173"/>
    </source>
</evidence>